<sequence length="40" mass="4563">TAKEPEPKGTKPVKKESTVKKTKPQTKSKQKKIIKEIENE</sequence>
<proteinExistence type="predicted"/>
<accession>A0A382Z0Z1</accession>
<evidence type="ECO:0000256" key="1">
    <source>
        <dbReference type="SAM" id="MobiDB-lite"/>
    </source>
</evidence>
<gene>
    <name evidence="2" type="ORF">METZ01_LOCUS441609</name>
</gene>
<feature type="compositionally biased region" description="Basic and acidic residues" evidence="1">
    <location>
        <begin position="1"/>
        <end position="19"/>
    </location>
</feature>
<feature type="region of interest" description="Disordered" evidence="1">
    <location>
        <begin position="1"/>
        <end position="40"/>
    </location>
</feature>
<reference evidence="2" key="1">
    <citation type="submission" date="2018-05" db="EMBL/GenBank/DDBJ databases">
        <authorList>
            <person name="Lanie J.A."/>
            <person name="Ng W.-L."/>
            <person name="Kazmierczak K.M."/>
            <person name="Andrzejewski T.M."/>
            <person name="Davidsen T.M."/>
            <person name="Wayne K.J."/>
            <person name="Tettelin H."/>
            <person name="Glass J.I."/>
            <person name="Rusch D."/>
            <person name="Podicherti R."/>
            <person name="Tsui H.-C.T."/>
            <person name="Winkler M.E."/>
        </authorList>
    </citation>
    <scope>NUCLEOTIDE SEQUENCE</scope>
</reference>
<dbReference type="AlphaFoldDB" id="A0A382Z0Z1"/>
<evidence type="ECO:0000313" key="2">
    <source>
        <dbReference type="EMBL" id="SVD88755.1"/>
    </source>
</evidence>
<feature type="compositionally biased region" description="Basic residues" evidence="1">
    <location>
        <begin position="20"/>
        <end position="32"/>
    </location>
</feature>
<protein>
    <submittedName>
        <fullName evidence="2">Uncharacterized protein</fullName>
    </submittedName>
</protein>
<feature type="non-terminal residue" evidence="2">
    <location>
        <position position="1"/>
    </location>
</feature>
<dbReference type="EMBL" id="UINC01179857">
    <property type="protein sequence ID" value="SVD88755.1"/>
    <property type="molecule type" value="Genomic_DNA"/>
</dbReference>
<organism evidence="2">
    <name type="scientific">marine metagenome</name>
    <dbReference type="NCBI Taxonomy" id="408172"/>
    <lineage>
        <taxon>unclassified sequences</taxon>
        <taxon>metagenomes</taxon>
        <taxon>ecological metagenomes</taxon>
    </lineage>
</organism>
<name>A0A382Z0Z1_9ZZZZ</name>